<dbReference type="OMA" id="QHYVGKR"/>
<reference evidence="14" key="1">
    <citation type="journal article" date="2006" name="Science">
        <title>Ancient noncoding elements conserved in the human genome.</title>
        <authorList>
            <person name="Venkatesh B."/>
            <person name="Kirkness E.F."/>
            <person name="Loh Y.H."/>
            <person name="Halpern A.L."/>
            <person name="Lee A.P."/>
            <person name="Johnson J."/>
            <person name="Dandona N."/>
            <person name="Viswanathan L.D."/>
            <person name="Tay A."/>
            <person name="Venter J.C."/>
            <person name="Strausberg R.L."/>
            <person name="Brenner S."/>
        </authorList>
    </citation>
    <scope>NUCLEOTIDE SEQUENCE [LARGE SCALE GENOMIC DNA]</scope>
</reference>
<keyword evidence="14" id="KW-1185">Reference proteome</keyword>
<evidence type="ECO:0000313" key="12">
    <source>
        <dbReference type="EMBL" id="AFO97286.1"/>
    </source>
</evidence>
<dbReference type="PANTHER" id="PTHR46144">
    <property type="entry name" value="ZINC FINGER PROTEIN 385B-LIKE"/>
    <property type="match status" value="1"/>
</dbReference>
<reference evidence="12 14" key="3">
    <citation type="journal article" date="2014" name="Nature">
        <title>Elephant shark genome provides unique insights into gnathostome evolution.</title>
        <authorList>
            <consortium name="International Elephant Shark Genome Sequencing Consortium"/>
            <person name="Venkatesh B."/>
            <person name="Lee A.P."/>
            <person name="Ravi V."/>
            <person name="Maurya A.K."/>
            <person name="Lian M.M."/>
            <person name="Swann J.B."/>
            <person name="Ohta Y."/>
            <person name="Flajnik M.F."/>
            <person name="Sutoh Y."/>
            <person name="Kasahara M."/>
            <person name="Hoon S."/>
            <person name="Gangu V."/>
            <person name="Roy S.W."/>
            <person name="Irimia M."/>
            <person name="Korzh V."/>
            <person name="Kondrychyn I."/>
            <person name="Lim Z.W."/>
            <person name="Tay B.H."/>
            <person name="Tohari S."/>
            <person name="Kong K.W."/>
            <person name="Ho S."/>
            <person name="Lorente-Galdos B."/>
            <person name="Quilez J."/>
            <person name="Marques-Bonet T."/>
            <person name="Raney B.J."/>
            <person name="Ingham P.W."/>
            <person name="Tay A."/>
            <person name="Hillier L.W."/>
            <person name="Minx P."/>
            <person name="Boehm T."/>
            <person name="Wilson R.K."/>
            <person name="Brenner S."/>
            <person name="Warren W.C."/>
        </authorList>
    </citation>
    <scope>NUCLEOTIDE SEQUENCE</scope>
    <source>
        <tissue evidence="12">Kidney</tissue>
    </source>
</reference>
<evidence type="ECO:0000256" key="7">
    <source>
        <dbReference type="ARBA" id="ARBA00022833"/>
    </source>
</evidence>
<evidence type="ECO:0000313" key="13">
    <source>
        <dbReference type="Ensembl" id="ENSCMIP00000011772.1"/>
    </source>
</evidence>
<keyword evidence="4" id="KW-0479">Metal-binding</keyword>
<dbReference type="InterPro" id="IPR036236">
    <property type="entry name" value="Znf_C2H2_sf"/>
</dbReference>
<dbReference type="PROSITE" id="PS00028">
    <property type="entry name" value="ZINC_FINGER_C2H2_1"/>
    <property type="match status" value="1"/>
</dbReference>
<reference evidence="14" key="2">
    <citation type="journal article" date="2007" name="PLoS Biol.">
        <title>Survey sequencing and comparative analysis of the elephant shark (Callorhinchus milii) genome.</title>
        <authorList>
            <person name="Venkatesh B."/>
            <person name="Kirkness E.F."/>
            <person name="Loh Y.H."/>
            <person name="Halpern A.L."/>
            <person name="Lee A.P."/>
            <person name="Johnson J."/>
            <person name="Dandona N."/>
            <person name="Viswanathan L.D."/>
            <person name="Tay A."/>
            <person name="Venter J.C."/>
            <person name="Strausberg R.L."/>
            <person name="Brenner S."/>
        </authorList>
    </citation>
    <scope>NUCLEOTIDE SEQUENCE [LARGE SCALE GENOMIC DNA]</scope>
</reference>
<dbReference type="Proteomes" id="UP000314986">
    <property type="component" value="Unassembled WGS sequence"/>
</dbReference>
<dbReference type="GO" id="GO:0003723">
    <property type="term" value="F:RNA binding"/>
    <property type="evidence" value="ECO:0007669"/>
    <property type="project" value="UniProtKB-KW"/>
</dbReference>
<dbReference type="InterPro" id="IPR013087">
    <property type="entry name" value="Znf_C2H2_type"/>
</dbReference>
<evidence type="ECO:0000256" key="2">
    <source>
        <dbReference type="ARBA" id="ARBA00004496"/>
    </source>
</evidence>
<evidence type="ECO:0000256" key="9">
    <source>
        <dbReference type="ARBA" id="ARBA00023242"/>
    </source>
</evidence>
<dbReference type="Gene3D" id="3.30.160.60">
    <property type="entry name" value="Classic Zinc Finger"/>
    <property type="match status" value="4"/>
</dbReference>
<evidence type="ECO:0000259" key="11">
    <source>
        <dbReference type="PROSITE" id="PS00028"/>
    </source>
</evidence>
<dbReference type="GeneID" id="103189715"/>
<gene>
    <name evidence="13" type="primary">LOC103189715</name>
</gene>
<evidence type="ECO:0000256" key="1">
    <source>
        <dbReference type="ARBA" id="ARBA00004123"/>
    </source>
</evidence>
<reference evidence="13" key="4">
    <citation type="submission" date="2025-05" db="UniProtKB">
        <authorList>
            <consortium name="Ensembl"/>
        </authorList>
    </citation>
    <scope>IDENTIFICATION</scope>
</reference>
<dbReference type="GeneTree" id="ENSGT00940000159101"/>
<sequence>MASERPIPQLMESFKPAGANTGGAGDSSAGNGAVQKIIKGNSELFTDTHCKVCNAVLISESQRLAHYQSKKHANKVRRYEELHQDGEPVAKIIKKNSNDSSNGEVDRNKYCPLCNMTFTSPVVAQSHYQGKNHAKTLKLKQAETMPAPSVAVVPKAAAAQQSNADSANDDPDKHCSLCQAFFNHPAIAQQHYVGKKHKKRETKMKLMEQLGQASNNSAAGNDYPCNTCNIVLNSIEQYQAHIQGAKHQDQLKPKDVTPALQEDEEVVCELFEDVI</sequence>
<feature type="domain" description="C2H2-type" evidence="11">
    <location>
        <begin position="225"/>
        <end position="247"/>
    </location>
</feature>
<keyword evidence="9" id="KW-0539">Nucleus</keyword>
<dbReference type="GO" id="GO:0005634">
    <property type="term" value="C:nucleus"/>
    <property type="evidence" value="ECO:0007669"/>
    <property type="project" value="UniProtKB-SubCell"/>
</dbReference>
<evidence type="ECO:0000256" key="10">
    <source>
        <dbReference type="ARBA" id="ARBA00039634"/>
    </source>
</evidence>
<dbReference type="EMBL" id="JW864769">
    <property type="protein sequence ID" value="AFO97286.1"/>
    <property type="molecule type" value="mRNA"/>
</dbReference>
<evidence type="ECO:0000256" key="6">
    <source>
        <dbReference type="ARBA" id="ARBA00022771"/>
    </source>
</evidence>
<dbReference type="OrthoDB" id="1925236at2759"/>
<keyword evidence="7" id="KW-0862">Zinc</keyword>
<evidence type="ECO:0000313" key="14">
    <source>
        <dbReference type="Proteomes" id="UP000314986"/>
    </source>
</evidence>
<dbReference type="PANTHER" id="PTHR46144:SF5">
    <property type="entry name" value="ZINC FINGER PROTEIN 346"/>
    <property type="match status" value="1"/>
</dbReference>
<keyword evidence="5" id="KW-0677">Repeat</keyword>
<dbReference type="Pfam" id="PF12874">
    <property type="entry name" value="zf-met"/>
    <property type="match status" value="4"/>
</dbReference>
<dbReference type="SMART" id="SM00451">
    <property type="entry name" value="ZnF_U1"/>
    <property type="match status" value="4"/>
</dbReference>
<protein>
    <recommendedName>
        <fullName evidence="10">Zinc finger protein 346</fullName>
    </recommendedName>
</protein>
<dbReference type="SUPFAM" id="SSF57667">
    <property type="entry name" value="beta-beta-alpha zinc fingers"/>
    <property type="match status" value="4"/>
</dbReference>
<keyword evidence="8" id="KW-0694">RNA-binding</keyword>
<proteinExistence type="evidence at transcript level"/>
<keyword evidence="6" id="KW-0863">Zinc-finger</keyword>
<keyword evidence="3" id="KW-0963">Cytoplasm</keyword>
<dbReference type="Ensembl" id="ENSCMIT00000012057.1">
    <property type="protein sequence ID" value="ENSCMIP00000011772.1"/>
    <property type="gene ID" value="ENSCMIG00000006090.1"/>
</dbReference>
<dbReference type="KEGG" id="cmk:103189715"/>
<evidence type="ECO:0000256" key="5">
    <source>
        <dbReference type="ARBA" id="ARBA00022737"/>
    </source>
</evidence>
<dbReference type="AlphaFoldDB" id="V9KH50"/>
<evidence type="ECO:0000256" key="3">
    <source>
        <dbReference type="ARBA" id="ARBA00022490"/>
    </source>
</evidence>
<dbReference type="InterPro" id="IPR003604">
    <property type="entry name" value="Matrin/U1-like-C_Znf_C2H2"/>
</dbReference>
<name>V9KH50_CALMI</name>
<organism evidence="12">
    <name type="scientific">Callorhinchus milii</name>
    <name type="common">Ghost shark</name>
    <dbReference type="NCBI Taxonomy" id="7868"/>
    <lineage>
        <taxon>Eukaryota</taxon>
        <taxon>Metazoa</taxon>
        <taxon>Chordata</taxon>
        <taxon>Craniata</taxon>
        <taxon>Vertebrata</taxon>
        <taxon>Chondrichthyes</taxon>
        <taxon>Holocephali</taxon>
        <taxon>Chimaeriformes</taxon>
        <taxon>Callorhinchidae</taxon>
        <taxon>Callorhinchus</taxon>
    </lineage>
</organism>
<dbReference type="GO" id="GO:0005737">
    <property type="term" value="C:cytoplasm"/>
    <property type="evidence" value="ECO:0007669"/>
    <property type="project" value="UniProtKB-SubCell"/>
</dbReference>
<dbReference type="STRING" id="7868.ENSCMIP00000011772"/>
<dbReference type="InterPro" id="IPR051868">
    <property type="entry name" value="ZN346_ZMAT4"/>
</dbReference>
<comment type="subcellular location">
    <subcellularLocation>
        <location evidence="2">Cytoplasm</location>
    </subcellularLocation>
    <subcellularLocation>
        <location evidence="1">Nucleus</location>
    </subcellularLocation>
</comment>
<evidence type="ECO:0000256" key="4">
    <source>
        <dbReference type="ARBA" id="ARBA00022723"/>
    </source>
</evidence>
<dbReference type="RefSeq" id="XP_007908401.1">
    <property type="nucleotide sequence ID" value="XM_007910210.2"/>
</dbReference>
<dbReference type="SMART" id="SM00355">
    <property type="entry name" value="ZnF_C2H2"/>
    <property type="match status" value="4"/>
</dbReference>
<accession>V9KH50</accession>
<dbReference type="GO" id="GO:0008270">
    <property type="term" value="F:zinc ion binding"/>
    <property type="evidence" value="ECO:0007669"/>
    <property type="project" value="UniProtKB-KW"/>
</dbReference>
<evidence type="ECO:0000256" key="8">
    <source>
        <dbReference type="ARBA" id="ARBA00022884"/>
    </source>
</evidence>